<reference evidence="1 2" key="1">
    <citation type="submission" date="2016-07" db="EMBL/GenBank/DDBJ databases">
        <title>Characterization of three bacteriophages infecting bacteria isolated from shrimp culture pond water.</title>
        <authorList>
            <person name="Khoa H.V."/>
        </authorList>
    </citation>
    <scope>NUCLEOTIDE SEQUENCE [LARGE SCALE GENOMIC DNA]</scope>
</reference>
<name>A0A1B4XWH2_9CAUD</name>
<evidence type="ECO:0000313" key="1">
    <source>
        <dbReference type="EMBL" id="BAV39137.1"/>
    </source>
</evidence>
<accession>A0A1B4XWH2</accession>
<gene>
    <name evidence="1" type="ORF">BPT24_015</name>
</gene>
<protein>
    <submittedName>
        <fullName evidence="1">Uncharacterized protein</fullName>
    </submittedName>
</protein>
<sequence>MKQNISEISKIIVIYDEADQTQFEIDSNRVQAMLQGFKLHMMNLPDVNKVEINNKNNNKISDLRININDIKVIFKHENLWGHAKSLESDGLKGSSTDFKNWSLYETRYGSSKNPDILNLAFTGGLTGALDKIGKLFE</sequence>
<proteinExistence type="predicted"/>
<evidence type="ECO:0000313" key="2">
    <source>
        <dbReference type="Proteomes" id="UP000224877"/>
    </source>
</evidence>
<dbReference type="EMBL" id="LC168164">
    <property type="protein sequence ID" value="BAV39137.1"/>
    <property type="molecule type" value="Genomic_DNA"/>
</dbReference>
<dbReference type="Proteomes" id="UP000224877">
    <property type="component" value="Segment"/>
</dbReference>
<keyword evidence="2" id="KW-1185">Reference proteome</keyword>
<organism evidence="1 2">
    <name type="scientific">Tenacibaculum phage pT24</name>
    <dbReference type="NCBI Taxonomy" id="1880590"/>
    <lineage>
        <taxon>Viruses</taxon>
        <taxon>Duplodnaviria</taxon>
        <taxon>Heunggongvirae</taxon>
        <taxon>Uroviricota</taxon>
        <taxon>Caudoviricetes</taxon>
        <taxon>Kungbxnavirus</taxon>
        <taxon>Kungbxnavirus pT24</taxon>
    </lineage>
</organism>